<evidence type="ECO:0000256" key="10">
    <source>
        <dbReference type="ARBA" id="ARBA00031376"/>
    </source>
</evidence>
<dbReference type="RefSeq" id="XP_052948361.1">
    <property type="nucleotide sequence ID" value="XM_053086751.1"/>
</dbReference>
<dbReference type="EMBL" id="JAKWFO010000003">
    <property type="protein sequence ID" value="KAI9638584.1"/>
    <property type="molecule type" value="Genomic_DNA"/>
</dbReference>
<reference evidence="13" key="1">
    <citation type="journal article" date="2022" name="G3 (Bethesda)">
        <title>High quality genome of the basidiomycete yeast Dioszegia hungarica PDD-24b-2 isolated from cloud water.</title>
        <authorList>
            <person name="Jarrige D."/>
            <person name="Haridas S."/>
            <person name="Bleykasten-Grosshans C."/>
            <person name="Joly M."/>
            <person name="Nadalig T."/>
            <person name="Sancelme M."/>
            <person name="Vuilleumier S."/>
            <person name="Grigoriev I.V."/>
            <person name="Amato P."/>
            <person name="Bringel F."/>
        </authorList>
    </citation>
    <scope>NUCLEOTIDE SEQUENCE</scope>
    <source>
        <strain evidence="13">PDD-24b-2</strain>
    </source>
</reference>
<dbReference type="SUPFAM" id="SSF51366">
    <property type="entry name" value="Ribulose-phoshate binding barrel"/>
    <property type="match status" value="1"/>
</dbReference>
<name>A0AA38HFF3_9TREE</name>
<evidence type="ECO:0000256" key="2">
    <source>
        <dbReference type="ARBA" id="ARBA00005133"/>
    </source>
</evidence>
<evidence type="ECO:0000256" key="11">
    <source>
        <dbReference type="RuleBase" id="RU003657"/>
    </source>
</evidence>
<dbReference type="InterPro" id="IPR011060">
    <property type="entry name" value="RibuloseP-bd_barrel"/>
</dbReference>
<dbReference type="GO" id="GO:0000162">
    <property type="term" value="P:L-tryptophan biosynthetic process"/>
    <property type="evidence" value="ECO:0007669"/>
    <property type="project" value="TreeGrafter"/>
</dbReference>
<evidence type="ECO:0000256" key="7">
    <source>
        <dbReference type="ARBA" id="ARBA00023102"/>
    </source>
</evidence>
<protein>
    <recommendedName>
        <fullName evidence="5 12">1-(5-phosphoribosyl)-5-[(5-phosphoribosylamino)methylideneamino] imidazole-4-carboxamide isomerase</fullName>
        <ecNumber evidence="4 12">5.3.1.16</ecNumber>
    </recommendedName>
    <alternativeName>
        <fullName evidence="10 12">5-proFAR isomerase</fullName>
    </alternativeName>
    <alternativeName>
        <fullName evidence="9 12">Phosphoribosylformimino-5-aminoimidazole carboxamide ribotide isomerase</fullName>
    </alternativeName>
</protein>
<proteinExistence type="inferred from homology"/>
<keyword evidence="12" id="KW-0963">Cytoplasm</keyword>
<dbReference type="FunFam" id="3.20.20.70:FF:000110">
    <property type="entry name" value="1-(5-phosphoribosyl)-5-[(5-phosphoribosylamino)methylideneamino] imidazole-4-carboxamide isomerase, chloroplastic"/>
    <property type="match status" value="1"/>
</dbReference>
<evidence type="ECO:0000313" key="14">
    <source>
        <dbReference type="Proteomes" id="UP001164286"/>
    </source>
</evidence>
<dbReference type="Proteomes" id="UP001164286">
    <property type="component" value="Unassembled WGS sequence"/>
</dbReference>
<dbReference type="GO" id="GO:0003949">
    <property type="term" value="F:1-(5-phosphoribosyl)-5-[(5-phosphoribosylamino)methylideneamino]imidazole-4-carboxamide isomerase activity"/>
    <property type="evidence" value="ECO:0007669"/>
    <property type="project" value="UniProtKB-EC"/>
</dbReference>
<sequence>MSSASATAGPSRRHSQFRPCIDLHQGVVKQIVGGTLDLTSVEEKELKTNFVAANPSSYYAKLYRDNGLTGGHVIKLGPNNDDAAKEALRAWPNGLQVGGGITGDNALDWLELGAEKVIVTSYLFPDARLSLERLEALSRKVGKERLVVDISCRRREKGWVVAMNGWKTLTDTYVTRETITLISQHTSELLIHAADVEGLCQGIDEDLVRSLGEWCSIPCTYAGGAKELGDLELVDRLSGGQVDLTFGSALDIFGGKGVGFDELVQVDKRMKEMSRGAV</sequence>
<keyword evidence="8 12" id="KW-0413">Isomerase</keyword>
<accession>A0AA38HFF3</accession>
<evidence type="ECO:0000256" key="5">
    <source>
        <dbReference type="ARBA" id="ARBA00018464"/>
    </source>
</evidence>
<evidence type="ECO:0000256" key="8">
    <source>
        <dbReference type="ARBA" id="ARBA00023235"/>
    </source>
</evidence>
<dbReference type="GeneID" id="77725952"/>
<comment type="catalytic activity">
    <reaction evidence="1 12">
        <text>1-(5-phospho-beta-D-ribosyl)-5-[(5-phospho-beta-D-ribosylamino)methylideneamino]imidazole-4-carboxamide = 5-[(5-phospho-1-deoxy-D-ribulos-1-ylimino)methylamino]-1-(5-phospho-beta-D-ribosyl)imidazole-4-carboxamide</text>
        <dbReference type="Rhea" id="RHEA:15469"/>
        <dbReference type="ChEBI" id="CHEBI:58435"/>
        <dbReference type="ChEBI" id="CHEBI:58525"/>
        <dbReference type="EC" id="5.3.1.16"/>
    </reaction>
</comment>
<dbReference type="InterPro" id="IPR044524">
    <property type="entry name" value="Isoase_HisA-like"/>
</dbReference>
<dbReference type="PANTHER" id="PTHR43090">
    <property type="entry name" value="1-(5-PHOSPHORIBOSYL)-5-[(5-PHOSPHORIBOSYLAMINO)METHYLIDENEAMINO] IMIDAZOLE-4-CARBOXAMIDE ISOMERASE"/>
    <property type="match status" value="1"/>
</dbReference>
<dbReference type="AlphaFoldDB" id="A0AA38HFF3"/>
<comment type="similarity">
    <text evidence="3 11">Belongs to the HisA/HisF family.</text>
</comment>
<organism evidence="13 14">
    <name type="scientific">Dioszegia hungarica</name>
    <dbReference type="NCBI Taxonomy" id="4972"/>
    <lineage>
        <taxon>Eukaryota</taxon>
        <taxon>Fungi</taxon>
        <taxon>Dikarya</taxon>
        <taxon>Basidiomycota</taxon>
        <taxon>Agaricomycotina</taxon>
        <taxon>Tremellomycetes</taxon>
        <taxon>Tremellales</taxon>
        <taxon>Bulleribasidiaceae</taxon>
        <taxon>Dioszegia</taxon>
    </lineage>
</organism>
<evidence type="ECO:0000256" key="9">
    <source>
        <dbReference type="ARBA" id="ARBA00030547"/>
    </source>
</evidence>
<comment type="caution">
    <text evidence="13">The sequence shown here is derived from an EMBL/GenBank/DDBJ whole genome shotgun (WGS) entry which is preliminary data.</text>
</comment>
<keyword evidence="6 11" id="KW-0028">Amino-acid biosynthesis</keyword>
<dbReference type="Gene3D" id="3.20.20.70">
    <property type="entry name" value="Aldolase class I"/>
    <property type="match status" value="1"/>
</dbReference>
<evidence type="ECO:0000256" key="12">
    <source>
        <dbReference type="RuleBase" id="RU364022"/>
    </source>
</evidence>
<dbReference type="Pfam" id="PF00977">
    <property type="entry name" value="His_biosynth"/>
    <property type="match status" value="1"/>
</dbReference>
<evidence type="ECO:0000256" key="3">
    <source>
        <dbReference type="ARBA" id="ARBA00009667"/>
    </source>
</evidence>
<evidence type="ECO:0000256" key="4">
    <source>
        <dbReference type="ARBA" id="ARBA00012550"/>
    </source>
</evidence>
<dbReference type="GO" id="GO:0000105">
    <property type="term" value="P:L-histidine biosynthetic process"/>
    <property type="evidence" value="ECO:0007669"/>
    <property type="project" value="UniProtKB-KW"/>
</dbReference>
<evidence type="ECO:0000256" key="1">
    <source>
        <dbReference type="ARBA" id="ARBA00000901"/>
    </source>
</evidence>
<dbReference type="InterPro" id="IPR011858">
    <property type="entry name" value="His6/HISN3"/>
</dbReference>
<evidence type="ECO:0000256" key="6">
    <source>
        <dbReference type="ARBA" id="ARBA00022605"/>
    </source>
</evidence>
<dbReference type="EC" id="5.3.1.16" evidence="4 12"/>
<keyword evidence="7 11" id="KW-0368">Histidine biosynthesis</keyword>
<evidence type="ECO:0000313" key="13">
    <source>
        <dbReference type="EMBL" id="KAI9638584.1"/>
    </source>
</evidence>
<dbReference type="InterPro" id="IPR013785">
    <property type="entry name" value="Aldolase_TIM"/>
</dbReference>
<dbReference type="GO" id="GO:0005737">
    <property type="term" value="C:cytoplasm"/>
    <property type="evidence" value="ECO:0007669"/>
    <property type="project" value="UniProtKB-SubCell"/>
</dbReference>
<dbReference type="InterPro" id="IPR006062">
    <property type="entry name" value="His_biosynth"/>
</dbReference>
<dbReference type="NCBIfam" id="TIGR02129">
    <property type="entry name" value="hisA_euk"/>
    <property type="match status" value="1"/>
</dbReference>
<comment type="subcellular location">
    <subcellularLocation>
        <location evidence="12">Cytoplasm</location>
    </subcellularLocation>
</comment>
<dbReference type="PANTHER" id="PTHR43090:SF2">
    <property type="entry name" value="1-(5-PHOSPHORIBOSYL)-5-[(5-PHOSPHORIBOSYLAMINO)METHYLIDENEAMINO] IMIDAZOLE-4-CARBOXAMIDE ISOMERASE"/>
    <property type="match status" value="1"/>
</dbReference>
<dbReference type="CDD" id="cd04723">
    <property type="entry name" value="HisA_HisF"/>
    <property type="match status" value="1"/>
</dbReference>
<keyword evidence="14" id="KW-1185">Reference proteome</keyword>
<comment type="pathway">
    <text evidence="2 12">Amino-acid biosynthesis; L-histidine biosynthesis; L-histidine from 5-phospho-alpha-D-ribose 1-diphosphate: step 4/9.</text>
</comment>
<gene>
    <name evidence="13" type="ORF">MKK02DRAFT_23580</name>
</gene>